<dbReference type="InterPro" id="IPR051677">
    <property type="entry name" value="AfsR-DnrI-RedD_regulator"/>
</dbReference>
<dbReference type="SUPFAM" id="SSF48452">
    <property type="entry name" value="TPR-like"/>
    <property type="match status" value="1"/>
</dbReference>
<proteinExistence type="inferred from homology"/>
<evidence type="ECO:0000256" key="6">
    <source>
        <dbReference type="PROSITE-ProRule" id="PRU01091"/>
    </source>
</evidence>
<dbReference type="CDD" id="cd00060">
    <property type="entry name" value="FHA"/>
    <property type="match status" value="1"/>
</dbReference>
<reference evidence="9 10" key="1">
    <citation type="submission" date="2016-06" db="EMBL/GenBank/DDBJ databases">
        <authorList>
            <person name="Kjaerup R.B."/>
            <person name="Dalgaard T.S."/>
            <person name="Juul-Madsen H.R."/>
        </authorList>
    </citation>
    <scope>NUCLEOTIDE SEQUENCE [LARGE SCALE GENOMIC DNA]</scope>
    <source>
        <strain evidence="9 10">1127319.6</strain>
    </source>
</reference>
<dbReference type="InterPro" id="IPR016032">
    <property type="entry name" value="Sig_transdc_resp-reg_C-effctor"/>
</dbReference>
<feature type="domain" description="OmpR/PhoB-type" evidence="8">
    <location>
        <begin position="8"/>
        <end position="114"/>
    </location>
</feature>
<name>A0A1A3GHE6_MYCMU</name>
<evidence type="ECO:0000256" key="5">
    <source>
        <dbReference type="ARBA" id="ARBA00023163"/>
    </source>
</evidence>
<dbReference type="SMART" id="SM00240">
    <property type="entry name" value="FHA"/>
    <property type="match status" value="1"/>
</dbReference>
<dbReference type="Proteomes" id="UP000093898">
    <property type="component" value="Unassembled WGS sequence"/>
</dbReference>
<protein>
    <submittedName>
        <fullName evidence="9">Regulator</fullName>
    </submittedName>
</protein>
<keyword evidence="3" id="KW-0805">Transcription regulation</keyword>
<dbReference type="SUPFAM" id="SSF49879">
    <property type="entry name" value="SMAD/FHA domain"/>
    <property type="match status" value="1"/>
</dbReference>
<dbReference type="Gene3D" id="1.25.40.10">
    <property type="entry name" value="Tetratricopeptide repeat domain"/>
    <property type="match status" value="1"/>
</dbReference>
<dbReference type="Pfam" id="PF00498">
    <property type="entry name" value="FHA"/>
    <property type="match status" value="1"/>
</dbReference>
<dbReference type="InterPro" id="IPR001867">
    <property type="entry name" value="OmpR/PhoB-type_DNA-bd"/>
</dbReference>
<dbReference type="SMART" id="SM01043">
    <property type="entry name" value="BTAD"/>
    <property type="match status" value="1"/>
</dbReference>
<dbReference type="Gene3D" id="1.10.10.10">
    <property type="entry name" value="Winged helix-like DNA-binding domain superfamily/Winged helix DNA-binding domain"/>
    <property type="match status" value="1"/>
</dbReference>
<dbReference type="GO" id="GO:0000160">
    <property type="term" value="P:phosphorelay signal transduction system"/>
    <property type="evidence" value="ECO:0007669"/>
    <property type="project" value="InterPro"/>
</dbReference>
<gene>
    <name evidence="9" type="ORF">A5630_09535</name>
</gene>
<feature type="domain" description="FHA" evidence="7">
    <location>
        <begin position="315"/>
        <end position="364"/>
    </location>
</feature>
<dbReference type="CDD" id="cd00383">
    <property type="entry name" value="trans_reg_C"/>
    <property type="match status" value="1"/>
</dbReference>
<feature type="DNA-binding region" description="OmpR/PhoB-type" evidence="6">
    <location>
        <begin position="8"/>
        <end position="114"/>
    </location>
</feature>
<keyword evidence="5" id="KW-0804">Transcription</keyword>
<evidence type="ECO:0000256" key="3">
    <source>
        <dbReference type="ARBA" id="ARBA00023015"/>
    </source>
</evidence>
<dbReference type="Gene3D" id="2.60.200.20">
    <property type="match status" value="1"/>
</dbReference>
<dbReference type="AlphaFoldDB" id="A0A1A3GHE6"/>
<evidence type="ECO:0000259" key="7">
    <source>
        <dbReference type="PROSITE" id="PS50006"/>
    </source>
</evidence>
<dbReference type="InterPro" id="IPR011990">
    <property type="entry name" value="TPR-like_helical_dom_sf"/>
</dbReference>
<dbReference type="PROSITE" id="PS51755">
    <property type="entry name" value="OMPR_PHOB"/>
    <property type="match status" value="1"/>
</dbReference>
<dbReference type="STRING" id="56689.GCA_001291445_05015"/>
<accession>A0A1A3GHE6</accession>
<dbReference type="FunFam" id="1.25.40.10:FF:000222">
    <property type="entry name" value="SARP family transcriptional regulator"/>
    <property type="match status" value="1"/>
</dbReference>
<dbReference type="OrthoDB" id="4336084at2"/>
<dbReference type="Pfam" id="PF00486">
    <property type="entry name" value="Trans_reg_C"/>
    <property type="match status" value="1"/>
</dbReference>
<dbReference type="EMBL" id="LZLC01000266">
    <property type="protein sequence ID" value="OBJ35462.1"/>
    <property type="molecule type" value="Genomic_DNA"/>
</dbReference>
<sequence>MGRQTPMAPAPQRGGAAHDIQFGVLGPLQVTVASRPIQVGTPKQRAILAMLVANANRAVSAADLITAIWEDEPPAAARISVSAYVSNLRRILTEAGVDAHAVVSTAPHGYRLEITPEQSDLARFATEQQAGINAVATGRFEAASAHLTAALRQWRGPVLDDLRDFAFTEALRNALAEDKIVAQTAHAHAEIACGRAHTVVRELETLVGEHPYREPLWAQLITAYYLTDRQSDALDTYHRLKTTLSDDLGIDPAPALRTLYEQILRQEPLDVQRNAQAAAQTIIAFEPDVTTLIDPVTAALRDVHDHLHRLKGAATRIGRNPDNDLVVADDKVSRHHAVINNAGSTHIITDLGSANGVHVNGERIRATAELHDGDTIRVGGQVFVFQTYPPATAPDSDREHGPES</sequence>
<evidence type="ECO:0000313" key="10">
    <source>
        <dbReference type="Proteomes" id="UP000093898"/>
    </source>
</evidence>
<organism evidence="9 10">
    <name type="scientific">Mycolicibacterium mucogenicum</name>
    <name type="common">Mycobacterium mucogenicum</name>
    <dbReference type="NCBI Taxonomy" id="56689"/>
    <lineage>
        <taxon>Bacteria</taxon>
        <taxon>Bacillati</taxon>
        <taxon>Actinomycetota</taxon>
        <taxon>Actinomycetes</taxon>
        <taxon>Mycobacteriales</taxon>
        <taxon>Mycobacteriaceae</taxon>
        <taxon>Mycolicibacterium</taxon>
    </lineage>
</organism>
<dbReference type="InterPro" id="IPR000253">
    <property type="entry name" value="FHA_dom"/>
</dbReference>
<dbReference type="InterPro" id="IPR008984">
    <property type="entry name" value="SMAD_FHA_dom_sf"/>
</dbReference>
<dbReference type="RefSeq" id="WP_064986634.1">
    <property type="nucleotide sequence ID" value="NZ_LZLC01000266.1"/>
</dbReference>
<comment type="similarity">
    <text evidence="1">Belongs to the AfsR/DnrI/RedD regulatory family.</text>
</comment>
<dbReference type="PANTHER" id="PTHR35807">
    <property type="entry name" value="TRANSCRIPTIONAL REGULATOR REDD-RELATED"/>
    <property type="match status" value="1"/>
</dbReference>
<dbReference type="GO" id="GO:0003677">
    <property type="term" value="F:DNA binding"/>
    <property type="evidence" value="ECO:0007669"/>
    <property type="project" value="UniProtKB-UniRule"/>
</dbReference>
<evidence type="ECO:0000256" key="2">
    <source>
        <dbReference type="ARBA" id="ARBA00022553"/>
    </source>
</evidence>
<dbReference type="PANTHER" id="PTHR35807:SF1">
    <property type="entry name" value="TRANSCRIPTIONAL REGULATOR REDD"/>
    <property type="match status" value="1"/>
</dbReference>
<evidence type="ECO:0000259" key="8">
    <source>
        <dbReference type="PROSITE" id="PS51755"/>
    </source>
</evidence>
<dbReference type="CDD" id="cd15831">
    <property type="entry name" value="BTAD"/>
    <property type="match status" value="1"/>
</dbReference>
<dbReference type="PROSITE" id="PS50006">
    <property type="entry name" value="FHA_DOMAIN"/>
    <property type="match status" value="1"/>
</dbReference>
<evidence type="ECO:0000313" key="9">
    <source>
        <dbReference type="EMBL" id="OBJ35462.1"/>
    </source>
</evidence>
<dbReference type="SUPFAM" id="SSF46894">
    <property type="entry name" value="C-terminal effector domain of the bipartite response regulators"/>
    <property type="match status" value="1"/>
</dbReference>
<evidence type="ECO:0000256" key="1">
    <source>
        <dbReference type="ARBA" id="ARBA00005820"/>
    </source>
</evidence>
<dbReference type="InterPro" id="IPR005158">
    <property type="entry name" value="BTAD"/>
</dbReference>
<keyword evidence="4 6" id="KW-0238">DNA-binding</keyword>
<dbReference type="GO" id="GO:0006355">
    <property type="term" value="P:regulation of DNA-templated transcription"/>
    <property type="evidence" value="ECO:0007669"/>
    <property type="project" value="InterPro"/>
</dbReference>
<evidence type="ECO:0000256" key="4">
    <source>
        <dbReference type="ARBA" id="ARBA00023125"/>
    </source>
</evidence>
<dbReference type="InterPro" id="IPR036388">
    <property type="entry name" value="WH-like_DNA-bd_sf"/>
</dbReference>
<keyword evidence="2" id="KW-0597">Phosphoprotein</keyword>
<comment type="caution">
    <text evidence="9">The sequence shown here is derived from an EMBL/GenBank/DDBJ whole genome shotgun (WGS) entry which is preliminary data.</text>
</comment>
<dbReference type="Pfam" id="PF03704">
    <property type="entry name" value="BTAD"/>
    <property type="match status" value="1"/>
</dbReference>
<dbReference type="SMART" id="SM00862">
    <property type="entry name" value="Trans_reg_C"/>
    <property type="match status" value="1"/>
</dbReference>